<evidence type="ECO:0000256" key="4">
    <source>
        <dbReference type="ARBA" id="ARBA00022801"/>
    </source>
</evidence>
<keyword evidence="8" id="KW-1185">Reference proteome</keyword>
<dbReference type="Proteomes" id="UP000818266">
    <property type="component" value="Unassembled WGS sequence"/>
</dbReference>
<gene>
    <name evidence="7" type="ORF">FK219_008655</name>
</gene>
<dbReference type="InterPro" id="IPR036866">
    <property type="entry name" value="RibonucZ/Hydroxyglut_hydro"/>
</dbReference>
<evidence type="ECO:0000256" key="1">
    <source>
        <dbReference type="ARBA" id="ARBA00001947"/>
    </source>
</evidence>
<name>A0A9E5JMD2_9MICO</name>
<keyword evidence="5" id="KW-0862">Zinc</keyword>
<proteinExistence type="inferred from homology"/>
<dbReference type="EMBL" id="VIKT02000013">
    <property type="protein sequence ID" value="NHF63308.1"/>
    <property type="molecule type" value="Genomic_DNA"/>
</dbReference>
<dbReference type="OrthoDB" id="3196337at2"/>
<reference evidence="7 8" key="2">
    <citation type="submission" date="2020-03" db="EMBL/GenBank/DDBJ databases">
        <title>Chryseoglobus sp. isolated from a deep-sea seamount.</title>
        <authorList>
            <person name="Zhang D.-C."/>
        </authorList>
    </citation>
    <scope>NUCLEOTIDE SEQUENCE [LARGE SCALE GENOMIC DNA]</scope>
    <source>
        <strain evidence="7 8">KN1116</strain>
    </source>
</reference>
<dbReference type="SUPFAM" id="SSF56281">
    <property type="entry name" value="Metallo-hydrolase/oxidoreductase"/>
    <property type="match status" value="1"/>
</dbReference>
<dbReference type="AlphaFoldDB" id="A0A9E5JMD2"/>
<dbReference type="InterPro" id="IPR051013">
    <property type="entry name" value="MBL_superfamily_lactonases"/>
</dbReference>
<feature type="domain" description="Metallo-beta-lactamase" evidence="6">
    <location>
        <begin position="57"/>
        <end position="283"/>
    </location>
</feature>
<dbReference type="RefSeq" id="WP_152583714.1">
    <property type="nucleotide sequence ID" value="NZ_JAVJPO010000010.1"/>
</dbReference>
<comment type="caution">
    <text evidence="7">The sequence shown here is derived from an EMBL/GenBank/DDBJ whole genome shotgun (WGS) entry which is preliminary data.</text>
</comment>
<sequence>MSAPARAVAPAPPSGPVGAVHALTVGRVQVRPKNIAGSGTPMLWWTLTARTWSDWLPVHVFVVEHKRGTVLFDTGQPLASVTDPDFYPRGPLGWVYRRQARFEVSPEHDLATQLAEIGHPVSSLSFAALSHLHQDHAGGVPQLASTPILVAAAELALLDEKTPQLHGILPEHVAPPTATFTPVSFTPTDDPLLAPFGAAHDIHGDGTLLLLPTPGHSPGSMSLLIRRPDAPPLLLVGDATYDPSLLPRAVVPDVGDRAVQLDTARRLVALQSLNPTLRLLPAHDPNTLTALVAR</sequence>
<dbReference type="PANTHER" id="PTHR42978:SF2">
    <property type="entry name" value="102 KBASES UNSTABLE REGION: FROM 1 TO 119443"/>
    <property type="match status" value="1"/>
</dbReference>
<evidence type="ECO:0000256" key="3">
    <source>
        <dbReference type="ARBA" id="ARBA00022723"/>
    </source>
</evidence>
<keyword evidence="3" id="KW-0479">Metal-binding</keyword>
<dbReference type="Gene3D" id="3.60.15.10">
    <property type="entry name" value="Ribonuclease Z/Hydroxyacylglutathione hydrolase-like"/>
    <property type="match status" value="1"/>
</dbReference>
<evidence type="ECO:0000256" key="5">
    <source>
        <dbReference type="ARBA" id="ARBA00022833"/>
    </source>
</evidence>
<keyword evidence="4" id="KW-0378">Hydrolase</keyword>
<evidence type="ECO:0000259" key="6">
    <source>
        <dbReference type="SMART" id="SM00849"/>
    </source>
</evidence>
<comment type="similarity">
    <text evidence="2">Belongs to the metallo-beta-lactamase superfamily.</text>
</comment>
<evidence type="ECO:0000256" key="2">
    <source>
        <dbReference type="ARBA" id="ARBA00007749"/>
    </source>
</evidence>
<reference evidence="7 8" key="1">
    <citation type="submission" date="2019-06" db="EMBL/GenBank/DDBJ databases">
        <authorList>
            <person name="De-Chao Zhang Q."/>
        </authorList>
    </citation>
    <scope>NUCLEOTIDE SEQUENCE [LARGE SCALE GENOMIC DNA]</scope>
    <source>
        <strain evidence="7 8">KN1116</strain>
    </source>
</reference>
<dbReference type="Pfam" id="PF00753">
    <property type="entry name" value="Lactamase_B"/>
    <property type="match status" value="1"/>
</dbReference>
<dbReference type="GO" id="GO:0016787">
    <property type="term" value="F:hydrolase activity"/>
    <property type="evidence" value="ECO:0007669"/>
    <property type="project" value="UniProtKB-KW"/>
</dbReference>
<dbReference type="GO" id="GO:0046872">
    <property type="term" value="F:metal ion binding"/>
    <property type="evidence" value="ECO:0007669"/>
    <property type="project" value="UniProtKB-KW"/>
</dbReference>
<accession>A0A9E5JMD2</accession>
<comment type="cofactor">
    <cofactor evidence="1">
        <name>Zn(2+)</name>
        <dbReference type="ChEBI" id="CHEBI:29105"/>
    </cofactor>
</comment>
<evidence type="ECO:0000313" key="8">
    <source>
        <dbReference type="Proteomes" id="UP000818266"/>
    </source>
</evidence>
<dbReference type="InterPro" id="IPR001279">
    <property type="entry name" value="Metallo-B-lactamas"/>
</dbReference>
<protein>
    <submittedName>
        <fullName evidence="7">MBL fold metallo-hydrolase</fullName>
    </submittedName>
</protein>
<dbReference type="PANTHER" id="PTHR42978">
    <property type="entry name" value="QUORUM-QUENCHING LACTONASE YTNP-RELATED-RELATED"/>
    <property type="match status" value="1"/>
</dbReference>
<dbReference type="SMART" id="SM00849">
    <property type="entry name" value="Lactamase_B"/>
    <property type="match status" value="1"/>
</dbReference>
<evidence type="ECO:0000313" key="7">
    <source>
        <dbReference type="EMBL" id="NHF63308.1"/>
    </source>
</evidence>
<organism evidence="7 8">
    <name type="scientific">Microcella pacifica</name>
    <dbReference type="NCBI Taxonomy" id="2591847"/>
    <lineage>
        <taxon>Bacteria</taxon>
        <taxon>Bacillati</taxon>
        <taxon>Actinomycetota</taxon>
        <taxon>Actinomycetes</taxon>
        <taxon>Micrococcales</taxon>
        <taxon>Microbacteriaceae</taxon>
        <taxon>Microcella</taxon>
    </lineage>
</organism>